<dbReference type="OrthoDB" id="7996364at2"/>
<reference evidence="1 2" key="1">
    <citation type="journal article" date="2015" name="Genome Announc.">
        <title>Complete Genome Sequence of Methylobacterium aquaticum Strain 22A, Isolated from Racomitrium japonicum Moss.</title>
        <authorList>
            <person name="Tani A."/>
            <person name="Ogura Y."/>
            <person name="Hayashi T."/>
            <person name="Kimbara K."/>
        </authorList>
    </citation>
    <scope>NUCLEOTIDE SEQUENCE [LARGE SCALE GENOMIC DNA]</scope>
    <source>
        <strain evidence="1 2">MA-22A</strain>
    </source>
</reference>
<evidence type="ECO:0000313" key="1">
    <source>
        <dbReference type="EMBL" id="BAQ46744.1"/>
    </source>
</evidence>
<proteinExistence type="predicted"/>
<gene>
    <name evidence="1" type="ORF">Maq22A_c18240</name>
</gene>
<dbReference type="AlphaFoldDB" id="A0A0C6FNC1"/>
<dbReference type="EMBL" id="AP014704">
    <property type="protein sequence ID" value="BAQ46744.1"/>
    <property type="molecule type" value="Genomic_DNA"/>
</dbReference>
<dbReference type="Proteomes" id="UP000061432">
    <property type="component" value="Chromosome"/>
</dbReference>
<evidence type="ECO:0000313" key="2">
    <source>
        <dbReference type="Proteomes" id="UP000061432"/>
    </source>
</evidence>
<sequence>MAGPRLAASAIPTPGPWLVRGEAEPGALPAQTMLGVDPAAEDRPGGWPYFIRRDAPVEPGGCPLHIATGIQRLADAQLLAAAPDLAERLLALLTAPALGSRDLDARTCAAINAAWALLIRVAPQLEIGA</sequence>
<accession>A0A0C6FNC1</accession>
<name>A0A0C6FNC1_9HYPH</name>
<dbReference type="RefSeq" id="WP_060847800.1">
    <property type="nucleotide sequence ID" value="NZ_AP014704.1"/>
</dbReference>
<protein>
    <submittedName>
        <fullName evidence="1">Uncharacterized protein</fullName>
    </submittedName>
</protein>
<reference evidence="2" key="2">
    <citation type="submission" date="2015-01" db="EMBL/GenBank/DDBJ databases">
        <title>Complete genome sequence of Methylobacterium aquaticum strain 22A.</title>
        <authorList>
            <person name="Tani A."/>
            <person name="Ogura Y."/>
            <person name="Hayashi T."/>
        </authorList>
    </citation>
    <scope>NUCLEOTIDE SEQUENCE [LARGE SCALE GENOMIC DNA]</scope>
    <source>
        <strain evidence="2">MA-22A</strain>
    </source>
</reference>
<dbReference type="KEGG" id="maqu:Maq22A_c18240"/>
<organism evidence="1 2">
    <name type="scientific">Methylobacterium aquaticum</name>
    <dbReference type="NCBI Taxonomy" id="270351"/>
    <lineage>
        <taxon>Bacteria</taxon>
        <taxon>Pseudomonadati</taxon>
        <taxon>Pseudomonadota</taxon>
        <taxon>Alphaproteobacteria</taxon>
        <taxon>Hyphomicrobiales</taxon>
        <taxon>Methylobacteriaceae</taxon>
        <taxon>Methylobacterium</taxon>
    </lineage>
</organism>
<dbReference type="PATRIC" id="fig|270351.10.peg.3520"/>